<dbReference type="GO" id="GO:0006353">
    <property type="term" value="P:DNA-templated transcription termination"/>
    <property type="evidence" value="ECO:0007669"/>
    <property type="project" value="UniProtKB-KW"/>
</dbReference>
<dbReference type="EMBL" id="NKQK01000011">
    <property type="protein sequence ID" value="PSS17404.1"/>
    <property type="molecule type" value="Genomic_DNA"/>
</dbReference>
<reference evidence="4 5" key="1">
    <citation type="submission" date="2017-07" db="EMBL/GenBank/DDBJ databases">
        <title>An improved, manually edited Actinidia chinensis var. chinensis (kiwifruit) genome highlights the challenges associated with draft genomes and gene prediction in plants.</title>
        <authorList>
            <person name="Pilkington S."/>
            <person name="Crowhurst R."/>
            <person name="Hilario E."/>
            <person name="Nardozza S."/>
            <person name="Fraser L."/>
            <person name="Peng Y."/>
            <person name="Gunaseelan K."/>
            <person name="Simpson R."/>
            <person name="Tahir J."/>
            <person name="Deroles S."/>
            <person name="Templeton K."/>
            <person name="Luo Z."/>
            <person name="Davy M."/>
            <person name="Cheng C."/>
            <person name="Mcneilage M."/>
            <person name="Scaglione D."/>
            <person name="Liu Y."/>
            <person name="Zhang Q."/>
            <person name="Datson P."/>
            <person name="De Silva N."/>
            <person name="Gardiner S."/>
            <person name="Bassett H."/>
            <person name="Chagne D."/>
            <person name="Mccallum J."/>
            <person name="Dzierzon H."/>
            <person name="Deng C."/>
            <person name="Wang Y.-Y."/>
            <person name="Barron N."/>
            <person name="Manako K."/>
            <person name="Bowen J."/>
            <person name="Foster T."/>
            <person name="Erridge Z."/>
            <person name="Tiffin H."/>
            <person name="Waite C."/>
            <person name="Davies K."/>
            <person name="Grierson E."/>
            <person name="Laing W."/>
            <person name="Kirk R."/>
            <person name="Chen X."/>
            <person name="Wood M."/>
            <person name="Montefiori M."/>
            <person name="Brummell D."/>
            <person name="Schwinn K."/>
            <person name="Catanach A."/>
            <person name="Fullerton C."/>
            <person name="Li D."/>
            <person name="Meiyalaghan S."/>
            <person name="Nieuwenhuizen N."/>
            <person name="Read N."/>
            <person name="Prakash R."/>
            <person name="Hunter D."/>
            <person name="Zhang H."/>
            <person name="Mckenzie M."/>
            <person name="Knabel M."/>
            <person name="Harris A."/>
            <person name="Allan A."/>
            <person name="Chen A."/>
            <person name="Janssen B."/>
            <person name="Plunkett B."/>
            <person name="Dwamena C."/>
            <person name="Voogd C."/>
            <person name="Leif D."/>
            <person name="Lafferty D."/>
            <person name="Souleyre E."/>
            <person name="Varkonyi-Gasic E."/>
            <person name="Gambi F."/>
            <person name="Hanley J."/>
            <person name="Yao J.-L."/>
            <person name="Cheung J."/>
            <person name="David K."/>
            <person name="Warren B."/>
            <person name="Marsh K."/>
            <person name="Snowden K."/>
            <person name="Lin-Wang K."/>
            <person name="Brian L."/>
            <person name="Martinez-Sanchez M."/>
            <person name="Wang M."/>
            <person name="Ileperuma N."/>
            <person name="Macnee N."/>
            <person name="Campin R."/>
            <person name="Mcatee P."/>
            <person name="Drummond R."/>
            <person name="Espley R."/>
            <person name="Ireland H."/>
            <person name="Wu R."/>
            <person name="Atkinson R."/>
            <person name="Karunairetnam S."/>
            <person name="Bulley S."/>
            <person name="Chunkath S."/>
            <person name="Hanley Z."/>
            <person name="Storey R."/>
            <person name="Thrimawithana A."/>
            <person name="Thomson S."/>
            <person name="David C."/>
            <person name="Testolin R."/>
        </authorList>
    </citation>
    <scope>NUCLEOTIDE SEQUENCE [LARGE SCALE GENOMIC DNA]</scope>
    <source>
        <strain evidence="5">cv. Red5</strain>
        <tissue evidence="4">Young leaf</tissue>
    </source>
</reference>
<keyword evidence="5" id="KW-1185">Reference proteome</keyword>
<dbReference type="AlphaFoldDB" id="A0A2R6QYD1"/>
<dbReference type="InterPro" id="IPR003690">
    <property type="entry name" value="MTERF"/>
</dbReference>
<keyword evidence="2" id="KW-0804">Transcription</keyword>
<dbReference type="InterPro" id="IPR038538">
    <property type="entry name" value="MTERF_sf"/>
</dbReference>
<comment type="similarity">
    <text evidence="1">Belongs to the mTERF family.</text>
</comment>
<keyword evidence="2" id="KW-0806">Transcription termination</keyword>
<dbReference type="Proteomes" id="UP000241394">
    <property type="component" value="Chromosome LG11"/>
</dbReference>
<dbReference type="Gene3D" id="1.25.70.10">
    <property type="entry name" value="Transcription termination factor 3, mitochondrial"/>
    <property type="match status" value="2"/>
</dbReference>
<reference evidence="5" key="2">
    <citation type="journal article" date="2018" name="BMC Genomics">
        <title>A manually annotated Actinidia chinensis var. chinensis (kiwifruit) genome highlights the challenges associated with draft genomes and gene prediction in plants.</title>
        <authorList>
            <person name="Pilkington S.M."/>
            <person name="Crowhurst R."/>
            <person name="Hilario E."/>
            <person name="Nardozza S."/>
            <person name="Fraser L."/>
            <person name="Peng Y."/>
            <person name="Gunaseelan K."/>
            <person name="Simpson R."/>
            <person name="Tahir J."/>
            <person name="Deroles S.C."/>
            <person name="Templeton K."/>
            <person name="Luo Z."/>
            <person name="Davy M."/>
            <person name="Cheng C."/>
            <person name="McNeilage M."/>
            <person name="Scaglione D."/>
            <person name="Liu Y."/>
            <person name="Zhang Q."/>
            <person name="Datson P."/>
            <person name="De Silva N."/>
            <person name="Gardiner S.E."/>
            <person name="Bassett H."/>
            <person name="Chagne D."/>
            <person name="McCallum J."/>
            <person name="Dzierzon H."/>
            <person name="Deng C."/>
            <person name="Wang Y.Y."/>
            <person name="Barron L."/>
            <person name="Manako K."/>
            <person name="Bowen J."/>
            <person name="Foster T.M."/>
            <person name="Erridge Z.A."/>
            <person name="Tiffin H."/>
            <person name="Waite C.N."/>
            <person name="Davies K.M."/>
            <person name="Grierson E.P."/>
            <person name="Laing W.A."/>
            <person name="Kirk R."/>
            <person name="Chen X."/>
            <person name="Wood M."/>
            <person name="Montefiori M."/>
            <person name="Brummell D.A."/>
            <person name="Schwinn K.E."/>
            <person name="Catanach A."/>
            <person name="Fullerton C."/>
            <person name="Li D."/>
            <person name="Meiyalaghan S."/>
            <person name="Nieuwenhuizen N."/>
            <person name="Read N."/>
            <person name="Prakash R."/>
            <person name="Hunter D."/>
            <person name="Zhang H."/>
            <person name="McKenzie M."/>
            <person name="Knabel M."/>
            <person name="Harris A."/>
            <person name="Allan A.C."/>
            <person name="Gleave A."/>
            <person name="Chen A."/>
            <person name="Janssen B.J."/>
            <person name="Plunkett B."/>
            <person name="Ampomah-Dwamena C."/>
            <person name="Voogd C."/>
            <person name="Leif D."/>
            <person name="Lafferty D."/>
            <person name="Souleyre E.J.F."/>
            <person name="Varkonyi-Gasic E."/>
            <person name="Gambi F."/>
            <person name="Hanley J."/>
            <person name="Yao J.L."/>
            <person name="Cheung J."/>
            <person name="David K.M."/>
            <person name="Warren B."/>
            <person name="Marsh K."/>
            <person name="Snowden K.C."/>
            <person name="Lin-Wang K."/>
            <person name="Brian L."/>
            <person name="Martinez-Sanchez M."/>
            <person name="Wang M."/>
            <person name="Ileperuma N."/>
            <person name="Macnee N."/>
            <person name="Campin R."/>
            <person name="McAtee P."/>
            <person name="Drummond R.S.M."/>
            <person name="Espley R.V."/>
            <person name="Ireland H.S."/>
            <person name="Wu R."/>
            <person name="Atkinson R.G."/>
            <person name="Karunairetnam S."/>
            <person name="Bulley S."/>
            <person name="Chunkath S."/>
            <person name="Hanley Z."/>
            <person name="Storey R."/>
            <person name="Thrimawithana A.H."/>
            <person name="Thomson S."/>
            <person name="David C."/>
            <person name="Testolin R."/>
            <person name="Huang H."/>
            <person name="Hellens R.P."/>
            <person name="Schaffer R.J."/>
        </authorList>
    </citation>
    <scope>NUCLEOTIDE SEQUENCE [LARGE SCALE GENOMIC DNA]</scope>
    <source>
        <strain evidence="5">cv. Red5</strain>
    </source>
</reference>
<dbReference type="Gramene" id="PSS17404">
    <property type="protein sequence ID" value="PSS17404"/>
    <property type="gene ID" value="CEY00_Acc12191"/>
</dbReference>
<dbReference type="PANTHER" id="PTHR13068">
    <property type="entry name" value="CGI-12 PROTEIN-RELATED"/>
    <property type="match status" value="1"/>
</dbReference>
<dbReference type="FunFam" id="1.25.70.10:FF:000001">
    <property type="entry name" value="Mitochondrial transcription termination factor-like"/>
    <property type="match status" value="1"/>
</dbReference>
<dbReference type="OMA" id="RCGFNIP"/>
<evidence type="ECO:0000256" key="2">
    <source>
        <dbReference type="ARBA" id="ARBA00022472"/>
    </source>
</evidence>
<sequence>MATYMCTRLISLSLRNPNKTHISSSSLSSLCSRQEPITVADYLLRRHQFSPETVSKLSSPEKYLKNPEKSDSILSFLEESGFSRTHMEQLIKRSPFVLSANLDRTIKPKIKLFLDLGLSPTDIAEIISADPWILSISTDNRIGPSFLALKRVLGSLPGVSKVLKLSGRLLQYDLDKTMIPNIEFLKSCGISSSQIVKFVYSYPGFFVYKPESIRDFVKRVDDMGFNRESKMYLHAIRAISSMTVENWERKLELFRSLGFSDDDVAKVFKRAPHVFAISQRKIKEVTQMLLRSGKSDISVIINCPELLSCSVENRLKPRLGVLEVLERKNLLQKNPRLTTVCKISDEAFFERFVLPYSNEVGNIYASLMRAKRTEI</sequence>
<organism evidence="4 5">
    <name type="scientific">Actinidia chinensis var. chinensis</name>
    <name type="common">Chinese soft-hair kiwi</name>
    <dbReference type="NCBI Taxonomy" id="1590841"/>
    <lineage>
        <taxon>Eukaryota</taxon>
        <taxon>Viridiplantae</taxon>
        <taxon>Streptophyta</taxon>
        <taxon>Embryophyta</taxon>
        <taxon>Tracheophyta</taxon>
        <taxon>Spermatophyta</taxon>
        <taxon>Magnoliopsida</taxon>
        <taxon>eudicotyledons</taxon>
        <taxon>Gunneridae</taxon>
        <taxon>Pentapetalae</taxon>
        <taxon>asterids</taxon>
        <taxon>Ericales</taxon>
        <taxon>Actinidiaceae</taxon>
        <taxon>Actinidia</taxon>
    </lineage>
</organism>
<evidence type="ECO:0000313" key="4">
    <source>
        <dbReference type="EMBL" id="PSS17404.1"/>
    </source>
</evidence>
<dbReference type="GO" id="GO:0003676">
    <property type="term" value="F:nucleic acid binding"/>
    <property type="evidence" value="ECO:0007669"/>
    <property type="project" value="InterPro"/>
</dbReference>
<comment type="caution">
    <text evidence="4">The sequence shown here is derived from an EMBL/GenBank/DDBJ whole genome shotgun (WGS) entry which is preliminary data.</text>
</comment>
<evidence type="ECO:0000256" key="1">
    <source>
        <dbReference type="ARBA" id="ARBA00007692"/>
    </source>
</evidence>
<dbReference type="InParanoid" id="A0A2R6QYD1"/>
<keyword evidence="3" id="KW-0809">Transit peptide</keyword>
<dbReference type="STRING" id="1590841.A0A2R6QYD1"/>
<dbReference type="OrthoDB" id="637682at2759"/>
<evidence type="ECO:0000256" key="3">
    <source>
        <dbReference type="ARBA" id="ARBA00022946"/>
    </source>
</evidence>
<accession>A0A2R6QYD1</accession>
<name>A0A2R6QYD1_ACTCC</name>
<gene>
    <name evidence="4" type="ORF">CEY00_Acc12191</name>
</gene>
<dbReference type="SMART" id="SM00733">
    <property type="entry name" value="Mterf"/>
    <property type="match status" value="7"/>
</dbReference>
<proteinExistence type="inferred from homology"/>
<evidence type="ECO:0000313" key="5">
    <source>
        <dbReference type="Proteomes" id="UP000241394"/>
    </source>
</evidence>
<dbReference type="Pfam" id="PF02536">
    <property type="entry name" value="mTERF"/>
    <property type="match status" value="2"/>
</dbReference>
<keyword evidence="2" id="KW-0805">Transcription regulation</keyword>
<dbReference type="PANTHER" id="PTHR13068:SF130">
    <property type="entry name" value="TRANSCRIPTION TERMINATION FACTOR MTERF6, CHLOROPLASTIC_MITOCHONDRIAL-LIKE"/>
    <property type="match status" value="1"/>
</dbReference>
<protein>
    <submittedName>
        <fullName evidence="4">Transcription termination factor like</fullName>
    </submittedName>
</protein>